<proteinExistence type="predicted"/>
<evidence type="ECO:0000313" key="4">
    <source>
        <dbReference type="Proteomes" id="UP000694542"/>
    </source>
</evidence>
<feature type="signal peptide" evidence="2">
    <location>
        <begin position="1"/>
        <end position="26"/>
    </location>
</feature>
<evidence type="ECO:0008006" key="5">
    <source>
        <dbReference type="Google" id="ProtNLM"/>
    </source>
</evidence>
<evidence type="ECO:0000313" key="3">
    <source>
        <dbReference type="Ensembl" id="ENSCAFP00040012447.1"/>
    </source>
</evidence>
<reference evidence="3" key="2">
    <citation type="submission" date="2025-08" db="UniProtKB">
        <authorList>
            <consortium name="Ensembl"/>
        </authorList>
    </citation>
    <scope>IDENTIFICATION</scope>
</reference>
<organism evidence="3 4">
    <name type="scientific">Canis lupus familiaris</name>
    <name type="common">Dog</name>
    <name type="synonym">Canis familiaris</name>
    <dbReference type="NCBI Taxonomy" id="9615"/>
    <lineage>
        <taxon>Eukaryota</taxon>
        <taxon>Metazoa</taxon>
        <taxon>Chordata</taxon>
        <taxon>Craniata</taxon>
        <taxon>Vertebrata</taxon>
        <taxon>Euteleostomi</taxon>
        <taxon>Mammalia</taxon>
        <taxon>Eutheria</taxon>
        <taxon>Laurasiatheria</taxon>
        <taxon>Carnivora</taxon>
        <taxon>Caniformia</taxon>
        <taxon>Canidae</taxon>
        <taxon>Canis</taxon>
    </lineage>
</organism>
<dbReference type="Proteomes" id="UP000694542">
    <property type="component" value="Chromosome 6"/>
</dbReference>
<protein>
    <recommendedName>
        <fullName evidence="5">Uroplakin 3B</fullName>
    </recommendedName>
</protein>
<dbReference type="InterPro" id="IPR024831">
    <property type="entry name" value="Uroplakin-3"/>
</dbReference>
<reference evidence="3" key="1">
    <citation type="submission" date="2018-10" db="EMBL/GenBank/DDBJ databases">
        <title>De novo assembly of a Great Dane genome.</title>
        <authorList>
            <person name="Kidd J.M."/>
            <person name="Pendleton A.L."/>
            <person name="Shen F."/>
            <person name="Emery S."/>
        </authorList>
    </citation>
    <scope>NUCLEOTIDE SEQUENCE [LARGE SCALE GENOMIC DNA]</scope>
    <source>
        <strain evidence="3">Great Dane</strain>
    </source>
</reference>
<dbReference type="Ensembl" id="ENSCAFT00040014387.1">
    <property type="protein sequence ID" value="ENSCAFP00040012447.1"/>
    <property type="gene ID" value="ENSCAFG00040007732.1"/>
</dbReference>
<name>A0A8C0QKS5_CANLF</name>
<sequence length="431" mass="45134">MGLSGGQYGLPVPLLLLLTCLPRGTALEHISYVPQLSNRSLAGTLTQSTFTLEQPRGQFSHRSISDSDVIWLVVAHSNGGCCGGGPRFPSVNGAGGLGGTASVGEGWQVLRGWGTGRLSGLAGGGGGAPPLQPSPSDLQSPSATQNFSAPQRVEDIPVPEDFTRRGYYLTLMANRLLYPGNQPGNQLRVLRVGNDTSCSPTKRGCNHPLPGPGPYRVKFLVMSDKGPVAETEWSNETHLQRGKGLVKHWGGGVWGPGAPEDGLGWGDGASPPSQAPLPPHCLPVPLPELGRGMVSLEASQVPLLRSDLSSFHCSACLGKPPHAPQLRGCRLLQAPKARAPWSSLPFCRSCWLSSSLPSLLCLSTPGKWTGSGPPGRGGVSDRDHLLCPQKTAGRASVCAQETLLRYPSGPANCWQELLGAGRVCALGAGPM</sequence>
<accession>A0A8C0QKS5</accession>
<keyword evidence="2" id="KW-0732">Signal</keyword>
<evidence type="ECO:0000256" key="1">
    <source>
        <dbReference type="SAM" id="MobiDB-lite"/>
    </source>
</evidence>
<dbReference type="AlphaFoldDB" id="A0A8C0QKS5"/>
<dbReference type="PANTHER" id="PTHR15446:SF2">
    <property type="entry name" value="UROPLAKIN-3B-LIKE PROTEIN 1-RELATED"/>
    <property type="match status" value="1"/>
</dbReference>
<evidence type="ECO:0000256" key="2">
    <source>
        <dbReference type="SAM" id="SignalP"/>
    </source>
</evidence>
<dbReference type="PANTHER" id="PTHR15446">
    <property type="entry name" value="UROPLAKIN III"/>
    <property type="match status" value="1"/>
</dbReference>
<feature type="chain" id="PRO_5034861656" description="Uroplakin 3B" evidence="2">
    <location>
        <begin position="27"/>
        <end position="431"/>
    </location>
</feature>
<feature type="region of interest" description="Disordered" evidence="1">
    <location>
        <begin position="121"/>
        <end position="152"/>
    </location>
</feature>